<dbReference type="Pfam" id="PF22790">
    <property type="entry name" value="YkoP"/>
    <property type="match status" value="1"/>
</dbReference>
<dbReference type="InterPro" id="IPR002509">
    <property type="entry name" value="NODB_dom"/>
</dbReference>
<dbReference type="InterPro" id="IPR054467">
    <property type="entry name" value="YkoP-like_dom"/>
</dbReference>
<comment type="caution">
    <text evidence="3">The sequence shown here is derived from an EMBL/GenBank/DDBJ whole genome shotgun (WGS) entry which is preliminary data.</text>
</comment>
<proteinExistence type="predicted"/>
<keyword evidence="1" id="KW-1133">Transmembrane helix</keyword>
<gene>
    <name evidence="3" type="ORF">J2Z66_004365</name>
</gene>
<evidence type="ECO:0000259" key="2">
    <source>
        <dbReference type="PROSITE" id="PS51677"/>
    </source>
</evidence>
<keyword evidence="4" id="KW-1185">Reference proteome</keyword>
<feature type="transmembrane region" description="Helical" evidence="1">
    <location>
        <begin position="6"/>
        <end position="28"/>
    </location>
</feature>
<sequence>MRGVILSFLTMYMFIPWVLTRMLGLGVFHKGKTQREVAFTFDDGPDPRYTPTLLDILNKHNVKATFFVLGSKAEKYPEIIQRIHQEGHQIGIHNYYHHSNWLMTPWGVRQGQVNRSADTIEAITGTRPAYYRPPWGILSLGDFFLKKDFVLVLWSLMAWDWNSRVSSKRLRKKLSTITDGSIILLHDSGETLGADENAPELMLRALDEVLLDLNNRKFKCVRIDEMMENSKKPKKGERALGMSRFKQLLVASWMLWERCFVKLFHLMPVDTENPLLKLRIKAYTGNQSITLEDGEVIAKGDLIAELHFDNKLLLKLSNNSPSSVHLAIQIIRKTEQLMPLIRWLLQNDPNYKDVKGLYGITLIHRGARKLGFSIIDLPRGIFSYLTQSYLRLLLSVLHPQGKKRLKLKTERLVPKIIAISRKELMNRYIA</sequence>
<protein>
    <submittedName>
        <fullName evidence="3">Peptidoglycan/xylan/chitin deacetylase (PgdA/CDA1 family)</fullName>
    </submittedName>
</protein>
<dbReference type="InterPro" id="IPR011330">
    <property type="entry name" value="Glyco_hydro/deAcase_b/a-brl"/>
</dbReference>
<feature type="domain" description="NodB homology" evidence="2">
    <location>
        <begin position="35"/>
        <end position="221"/>
    </location>
</feature>
<dbReference type="Gene3D" id="3.20.20.370">
    <property type="entry name" value="Glycoside hydrolase/deacetylase"/>
    <property type="match status" value="1"/>
</dbReference>
<name>A0ABS4IYT4_9BACL</name>
<keyword evidence="1" id="KW-0812">Transmembrane</keyword>
<dbReference type="RefSeq" id="WP_209974021.1">
    <property type="nucleotide sequence ID" value="NZ_JAGGLB010000015.1"/>
</dbReference>
<dbReference type="Pfam" id="PF01522">
    <property type="entry name" value="Polysacc_deac_1"/>
    <property type="match status" value="1"/>
</dbReference>
<dbReference type="SUPFAM" id="SSF88713">
    <property type="entry name" value="Glycoside hydrolase/deacetylase"/>
    <property type="match status" value="1"/>
</dbReference>
<reference evidence="3 4" key="1">
    <citation type="submission" date="2021-03" db="EMBL/GenBank/DDBJ databases">
        <title>Genomic Encyclopedia of Type Strains, Phase IV (KMG-IV): sequencing the most valuable type-strain genomes for metagenomic binning, comparative biology and taxonomic classification.</title>
        <authorList>
            <person name="Goeker M."/>
        </authorList>
    </citation>
    <scope>NUCLEOTIDE SEQUENCE [LARGE SCALE GENOMIC DNA]</scope>
    <source>
        <strain evidence="3 4">DSM 26048</strain>
    </source>
</reference>
<dbReference type="EMBL" id="JAGGLB010000015">
    <property type="protein sequence ID" value="MBP1992752.1"/>
    <property type="molecule type" value="Genomic_DNA"/>
</dbReference>
<evidence type="ECO:0000313" key="4">
    <source>
        <dbReference type="Proteomes" id="UP001519287"/>
    </source>
</evidence>
<accession>A0ABS4IYT4</accession>
<evidence type="ECO:0000256" key="1">
    <source>
        <dbReference type="SAM" id="Phobius"/>
    </source>
</evidence>
<dbReference type="PANTHER" id="PTHR10587">
    <property type="entry name" value="GLYCOSYL TRANSFERASE-RELATED"/>
    <property type="match status" value="1"/>
</dbReference>
<evidence type="ECO:0000313" key="3">
    <source>
        <dbReference type="EMBL" id="MBP1992752.1"/>
    </source>
</evidence>
<dbReference type="PROSITE" id="PS51677">
    <property type="entry name" value="NODB"/>
    <property type="match status" value="1"/>
</dbReference>
<organism evidence="3 4">
    <name type="scientific">Paenibacillus eucommiae</name>
    <dbReference type="NCBI Taxonomy" id="1355755"/>
    <lineage>
        <taxon>Bacteria</taxon>
        <taxon>Bacillati</taxon>
        <taxon>Bacillota</taxon>
        <taxon>Bacilli</taxon>
        <taxon>Bacillales</taxon>
        <taxon>Paenibacillaceae</taxon>
        <taxon>Paenibacillus</taxon>
    </lineage>
</organism>
<dbReference type="CDD" id="cd10959">
    <property type="entry name" value="CE4_NodB_like_3"/>
    <property type="match status" value="1"/>
</dbReference>
<keyword evidence="1" id="KW-0472">Membrane</keyword>
<dbReference type="Proteomes" id="UP001519287">
    <property type="component" value="Unassembled WGS sequence"/>
</dbReference>
<dbReference type="InterPro" id="IPR050248">
    <property type="entry name" value="Polysacc_deacetylase_ArnD"/>
</dbReference>
<dbReference type="PANTHER" id="PTHR10587:SF137">
    <property type="entry name" value="4-DEOXY-4-FORMAMIDO-L-ARABINOSE-PHOSPHOUNDECAPRENOL DEFORMYLASE ARND-RELATED"/>
    <property type="match status" value="1"/>
</dbReference>